<sequence length="89" mass="10316">MIVCHNVDRPSMSTVPVCRLFHYVDCAIYYPLVKALQIFYFLRIIDDARNFDNYCTTIFMYSSANDQQCRAFGSMIHNASSSPCNDEKK</sequence>
<evidence type="ECO:0000313" key="1">
    <source>
        <dbReference type="Proteomes" id="UP000887565"/>
    </source>
</evidence>
<dbReference type="AlphaFoldDB" id="A0A915IDY9"/>
<dbReference type="Proteomes" id="UP000887565">
    <property type="component" value="Unplaced"/>
</dbReference>
<protein>
    <submittedName>
        <fullName evidence="2">Uncharacterized protein</fullName>
    </submittedName>
</protein>
<name>A0A915IDY9_ROMCU</name>
<dbReference type="WBParaSite" id="nRc.2.0.1.t11411-RA">
    <property type="protein sequence ID" value="nRc.2.0.1.t11411-RA"/>
    <property type="gene ID" value="nRc.2.0.1.g11411"/>
</dbReference>
<evidence type="ECO:0000313" key="2">
    <source>
        <dbReference type="WBParaSite" id="nRc.2.0.1.t11411-RA"/>
    </source>
</evidence>
<reference evidence="2" key="1">
    <citation type="submission" date="2022-11" db="UniProtKB">
        <authorList>
            <consortium name="WormBaseParasite"/>
        </authorList>
    </citation>
    <scope>IDENTIFICATION</scope>
</reference>
<accession>A0A915IDY9</accession>
<organism evidence="1 2">
    <name type="scientific">Romanomermis culicivorax</name>
    <name type="common">Nematode worm</name>
    <dbReference type="NCBI Taxonomy" id="13658"/>
    <lineage>
        <taxon>Eukaryota</taxon>
        <taxon>Metazoa</taxon>
        <taxon>Ecdysozoa</taxon>
        <taxon>Nematoda</taxon>
        <taxon>Enoplea</taxon>
        <taxon>Dorylaimia</taxon>
        <taxon>Mermithida</taxon>
        <taxon>Mermithoidea</taxon>
        <taxon>Mermithidae</taxon>
        <taxon>Romanomermis</taxon>
    </lineage>
</organism>
<keyword evidence="1" id="KW-1185">Reference proteome</keyword>
<proteinExistence type="predicted"/>